<dbReference type="PROSITE" id="PS50097">
    <property type="entry name" value="BTB"/>
    <property type="match status" value="1"/>
</dbReference>
<dbReference type="Proteomes" id="UP001149090">
    <property type="component" value="Unassembled WGS sequence"/>
</dbReference>
<evidence type="ECO:0000259" key="3">
    <source>
        <dbReference type="PROSITE" id="PS50097"/>
    </source>
</evidence>
<dbReference type="PANTHER" id="PTHR45632:SF3">
    <property type="entry name" value="KELCH-LIKE PROTEIN 32"/>
    <property type="match status" value="1"/>
</dbReference>
<dbReference type="PROSITE" id="PS51886">
    <property type="entry name" value="TLDC"/>
    <property type="match status" value="1"/>
</dbReference>
<dbReference type="Gene3D" id="3.30.710.10">
    <property type="entry name" value="Potassium Channel Kv1.1, Chain A"/>
    <property type="match status" value="1"/>
</dbReference>
<protein>
    <submittedName>
        <fullName evidence="5">Pep-cterm sorting domain-containing protein</fullName>
    </submittedName>
</protein>
<dbReference type="Pfam" id="PF00651">
    <property type="entry name" value="BTB"/>
    <property type="match status" value="1"/>
</dbReference>
<name>A0A9Q0LRL6_ANAIG</name>
<feature type="domain" description="BTB" evidence="3">
    <location>
        <begin position="26"/>
        <end position="99"/>
    </location>
</feature>
<gene>
    <name evidence="5" type="ORF">M0811_00559</name>
    <name evidence="6" type="ORF">M0811_00601</name>
</gene>
<keyword evidence="7" id="KW-1185">Reference proteome</keyword>
<organism evidence="5 7">
    <name type="scientific">Anaeramoeba ignava</name>
    <name type="common">Anaerobic marine amoeba</name>
    <dbReference type="NCBI Taxonomy" id="1746090"/>
    <lineage>
        <taxon>Eukaryota</taxon>
        <taxon>Metamonada</taxon>
        <taxon>Anaeramoebidae</taxon>
        <taxon>Anaeramoeba</taxon>
    </lineage>
</organism>
<accession>A0A9Q0LRL6</accession>
<dbReference type="Pfam" id="PF07534">
    <property type="entry name" value="TLD"/>
    <property type="match status" value="1"/>
</dbReference>
<sequence>MENVFNNQDKLVHDLKRLFLDPKNFNDFQIEIKNRNDLPSTIFYCHRGILSFRSEYFNALLRSKMKEYQEGKVIFNDISSQTMKNILEYIYTGKIEINEENALETLINSKKLCFEEELIKFISEYIIKLINIDNAVDILHISNQYDFENIYKYCIYFLTSNFQEIMMSNDFYNISETDLQILLENDNLSIRKEIELLHSIIKWAQFHCGFEIGLEHTSEKQSLQIKEKIKNLYSKIRFCDIPKKEFDKIKELNLIPEDISNYITEFHQFAHLPIQHKMNIYHLKEKTKRKKLLILEKRNIFRKSHIVGNNNSINNNKYIQYLKEWINDDNFFNSMELAFSARNDGFTTKSFHEKCDDHGKSLVLIKTTENSIIGGFTSIGFSSDKRNWSTDSESYAYIADEKAFLFTLRNSNKENYCKFSIRKNWIRYAVVYDLNRGPFFGFLGDLSVDETLIRGSTNLGYTYNLPPELKFGKKKQNNDGDEKFTGLVDKFEIEELEVYLLLQTIKEN</sequence>
<dbReference type="EMBL" id="JAPDFW010000059">
    <property type="protein sequence ID" value="KAJ5077281.1"/>
    <property type="molecule type" value="Genomic_DNA"/>
</dbReference>
<dbReference type="OrthoDB" id="25620at2759"/>
<dbReference type="CDD" id="cd18186">
    <property type="entry name" value="BTB_POZ_ZBTB_KLHL-like"/>
    <property type="match status" value="1"/>
</dbReference>
<dbReference type="SMART" id="SM00584">
    <property type="entry name" value="TLDc"/>
    <property type="match status" value="1"/>
</dbReference>
<dbReference type="AlphaFoldDB" id="A0A9Q0LRL6"/>
<dbReference type="SMART" id="SM00875">
    <property type="entry name" value="BACK"/>
    <property type="match status" value="1"/>
</dbReference>
<dbReference type="InterPro" id="IPR011333">
    <property type="entry name" value="SKP1/BTB/POZ_sf"/>
</dbReference>
<comment type="caution">
    <text evidence="5">The sequence shown here is derived from an EMBL/GenBank/DDBJ whole genome shotgun (WGS) entry which is preliminary data.</text>
</comment>
<dbReference type="SUPFAM" id="SSF54695">
    <property type="entry name" value="POZ domain"/>
    <property type="match status" value="1"/>
</dbReference>
<dbReference type="PANTHER" id="PTHR45632">
    <property type="entry name" value="LD33804P"/>
    <property type="match status" value="1"/>
</dbReference>
<reference evidence="5" key="1">
    <citation type="submission" date="2022-10" db="EMBL/GenBank/DDBJ databases">
        <title>Novel sulphate-reducing endosymbionts in the free-living metamonad Anaeramoeba.</title>
        <authorList>
            <person name="Jerlstrom-Hultqvist J."/>
            <person name="Cepicka I."/>
            <person name="Gallot-Lavallee L."/>
            <person name="Salas-Leiva D."/>
            <person name="Curtis B.A."/>
            <person name="Zahonova K."/>
            <person name="Pipaliya S."/>
            <person name="Dacks J."/>
            <person name="Roger A.J."/>
        </authorList>
    </citation>
    <scope>NUCLEOTIDE SEQUENCE</scope>
    <source>
        <strain evidence="5">BMAN</strain>
    </source>
</reference>
<dbReference type="EMBL" id="JAPDFW010000059">
    <property type="protein sequence ID" value="KAJ5077239.1"/>
    <property type="molecule type" value="Genomic_DNA"/>
</dbReference>
<keyword evidence="2" id="KW-0677">Repeat</keyword>
<dbReference type="Gene3D" id="1.25.40.420">
    <property type="match status" value="1"/>
</dbReference>
<feature type="domain" description="TLDc" evidence="4">
    <location>
        <begin position="312"/>
        <end position="502"/>
    </location>
</feature>
<dbReference type="InterPro" id="IPR006571">
    <property type="entry name" value="TLDc_dom"/>
</dbReference>
<dbReference type="InterPro" id="IPR000210">
    <property type="entry name" value="BTB/POZ_dom"/>
</dbReference>
<dbReference type="SMART" id="SM00225">
    <property type="entry name" value="BTB"/>
    <property type="match status" value="1"/>
</dbReference>
<dbReference type="InterPro" id="IPR011705">
    <property type="entry name" value="BACK"/>
</dbReference>
<keyword evidence="1" id="KW-0880">Kelch repeat</keyword>
<evidence type="ECO:0000256" key="1">
    <source>
        <dbReference type="ARBA" id="ARBA00022441"/>
    </source>
</evidence>
<evidence type="ECO:0000313" key="5">
    <source>
        <dbReference type="EMBL" id="KAJ5077239.1"/>
    </source>
</evidence>
<evidence type="ECO:0000259" key="4">
    <source>
        <dbReference type="PROSITE" id="PS51886"/>
    </source>
</evidence>
<evidence type="ECO:0000313" key="6">
    <source>
        <dbReference type="EMBL" id="KAJ5077281.1"/>
    </source>
</evidence>
<proteinExistence type="predicted"/>
<dbReference type="Pfam" id="PF07707">
    <property type="entry name" value="BACK"/>
    <property type="match status" value="1"/>
</dbReference>
<evidence type="ECO:0000256" key="2">
    <source>
        <dbReference type="ARBA" id="ARBA00022737"/>
    </source>
</evidence>
<evidence type="ECO:0000313" key="7">
    <source>
        <dbReference type="Proteomes" id="UP001149090"/>
    </source>
</evidence>